<accession>A0A1M5CUL1</accession>
<evidence type="ECO:0000313" key="3">
    <source>
        <dbReference type="Proteomes" id="UP000186132"/>
    </source>
</evidence>
<dbReference type="AlphaFoldDB" id="A0A1M5CUL1"/>
<dbReference type="EMBL" id="FQVU01000001">
    <property type="protein sequence ID" value="SHF58373.1"/>
    <property type="molecule type" value="Genomic_DNA"/>
</dbReference>
<evidence type="ECO:0000313" key="2">
    <source>
        <dbReference type="EMBL" id="SHF58373.1"/>
    </source>
</evidence>
<organism evidence="2 3">
    <name type="scientific">Jatrophihabitans endophyticus</name>
    <dbReference type="NCBI Taxonomy" id="1206085"/>
    <lineage>
        <taxon>Bacteria</taxon>
        <taxon>Bacillati</taxon>
        <taxon>Actinomycetota</taxon>
        <taxon>Actinomycetes</taxon>
        <taxon>Jatrophihabitantales</taxon>
        <taxon>Jatrophihabitantaceae</taxon>
        <taxon>Jatrophihabitans</taxon>
    </lineage>
</organism>
<proteinExistence type="predicted"/>
<name>A0A1M5CUL1_9ACTN</name>
<protein>
    <submittedName>
        <fullName evidence="2">Uncharacterized protein</fullName>
    </submittedName>
</protein>
<feature type="region of interest" description="Disordered" evidence="1">
    <location>
        <begin position="1"/>
        <end position="22"/>
    </location>
</feature>
<keyword evidence="3" id="KW-1185">Reference proteome</keyword>
<evidence type="ECO:0000256" key="1">
    <source>
        <dbReference type="SAM" id="MobiDB-lite"/>
    </source>
</evidence>
<gene>
    <name evidence="2" type="ORF">SAMN05443575_0359</name>
</gene>
<dbReference type="Proteomes" id="UP000186132">
    <property type="component" value="Unassembled WGS sequence"/>
</dbReference>
<sequence>MVGAVGPGATHEPTTIAEELWNRHTRRDQPLVVLR</sequence>
<reference evidence="2 3" key="1">
    <citation type="submission" date="2016-11" db="EMBL/GenBank/DDBJ databases">
        <authorList>
            <person name="Jaros S."/>
            <person name="Januszkiewicz K."/>
            <person name="Wedrychowicz H."/>
        </authorList>
    </citation>
    <scope>NUCLEOTIDE SEQUENCE [LARGE SCALE GENOMIC DNA]</scope>
    <source>
        <strain evidence="2 3">DSM 45627</strain>
    </source>
</reference>